<evidence type="ECO:0000313" key="2">
    <source>
        <dbReference type="EMBL" id="KAJ9592133.1"/>
    </source>
</evidence>
<protein>
    <submittedName>
        <fullName evidence="2">Uncharacterized protein</fullName>
    </submittedName>
</protein>
<gene>
    <name evidence="2" type="ORF">L9F63_001361</name>
</gene>
<reference evidence="2" key="1">
    <citation type="journal article" date="2023" name="IScience">
        <title>Live-bearing cockroach genome reveals convergent evolutionary mechanisms linked to viviparity in insects and beyond.</title>
        <authorList>
            <person name="Fouks B."/>
            <person name="Harrison M.C."/>
            <person name="Mikhailova A.A."/>
            <person name="Marchal E."/>
            <person name="English S."/>
            <person name="Carruthers M."/>
            <person name="Jennings E.C."/>
            <person name="Chiamaka E.L."/>
            <person name="Frigard R.A."/>
            <person name="Pippel M."/>
            <person name="Attardo G.M."/>
            <person name="Benoit J.B."/>
            <person name="Bornberg-Bauer E."/>
            <person name="Tobe S.S."/>
        </authorList>
    </citation>
    <scope>NUCLEOTIDE SEQUENCE</scope>
    <source>
        <strain evidence="2">Stay&amp;Tobe</strain>
    </source>
</reference>
<evidence type="ECO:0000313" key="3">
    <source>
        <dbReference type="Proteomes" id="UP001233999"/>
    </source>
</evidence>
<dbReference type="AlphaFoldDB" id="A0AAD8A663"/>
<dbReference type="Proteomes" id="UP001233999">
    <property type="component" value="Unassembled WGS sequence"/>
</dbReference>
<feature type="signal peptide" evidence="1">
    <location>
        <begin position="1"/>
        <end position="23"/>
    </location>
</feature>
<proteinExistence type="predicted"/>
<evidence type="ECO:0000256" key="1">
    <source>
        <dbReference type="SAM" id="SignalP"/>
    </source>
</evidence>
<dbReference type="EMBL" id="JASPKZ010003845">
    <property type="protein sequence ID" value="KAJ9592133.1"/>
    <property type="molecule type" value="Genomic_DNA"/>
</dbReference>
<name>A0AAD8A663_DIPPU</name>
<feature type="chain" id="PRO_5041913541" evidence="1">
    <location>
        <begin position="24"/>
        <end position="105"/>
    </location>
</feature>
<keyword evidence="1" id="KW-0732">Signal</keyword>
<feature type="non-terminal residue" evidence="2">
    <location>
        <position position="1"/>
    </location>
</feature>
<sequence length="105" mass="12188">TCSFVLSMKFVNLLLFVQYPVKSSFDKYKIDLNKLSSKILLLNLTKLSDLMMMLFITDSELEVPEKQFENLVSCAYKILCHFGSTNLHNYIWFLIFGSLVISTFL</sequence>
<feature type="non-terminal residue" evidence="2">
    <location>
        <position position="105"/>
    </location>
</feature>
<reference evidence="2" key="2">
    <citation type="submission" date="2023-05" db="EMBL/GenBank/DDBJ databases">
        <authorList>
            <person name="Fouks B."/>
        </authorList>
    </citation>
    <scope>NUCLEOTIDE SEQUENCE</scope>
    <source>
        <strain evidence="2">Stay&amp;Tobe</strain>
        <tissue evidence="2">Testes</tissue>
    </source>
</reference>
<keyword evidence="3" id="KW-1185">Reference proteome</keyword>
<organism evidence="2 3">
    <name type="scientific">Diploptera punctata</name>
    <name type="common">Pacific beetle cockroach</name>
    <dbReference type="NCBI Taxonomy" id="6984"/>
    <lineage>
        <taxon>Eukaryota</taxon>
        <taxon>Metazoa</taxon>
        <taxon>Ecdysozoa</taxon>
        <taxon>Arthropoda</taxon>
        <taxon>Hexapoda</taxon>
        <taxon>Insecta</taxon>
        <taxon>Pterygota</taxon>
        <taxon>Neoptera</taxon>
        <taxon>Polyneoptera</taxon>
        <taxon>Dictyoptera</taxon>
        <taxon>Blattodea</taxon>
        <taxon>Blaberoidea</taxon>
        <taxon>Blaberidae</taxon>
        <taxon>Diplopterinae</taxon>
        <taxon>Diploptera</taxon>
    </lineage>
</organism>
<comment type="caution">
    <text evidence="2">The sequence shown here is derived from an EMBL/GenBank/DDBJ whole genome shotgun (WGS) entry which is preliminary data.</text>
</comment>
<accession>A0AAD8A663</accession>